<dbReference type="EMBL" id="CAJJDN010000036">
    <property type="protein sequence ID" value="CAD8077701.1"/>
    <property type="molecule type" value="Genomic_DNA"/>
</dbReference>
<gene>
    <name evidence="2" type="ORF">PSON_ATCC_30995.1.T0360263</name>
</gene>
<feature type="transmembrane region" description="Helical" evidence="1">
    <location>
        <begin position="396"/>
        <end position="418"/>
    </location>
</feature>
<feature type="transmembrane region" description="Helical" evidence="1">
    <location>
        <begin position="20"/>
        <end position="39"/>
    </location>
</feature>
<sequence>MFKIFLKHFRNLRMEFQVLIINLPILILIMLVVGLSHYLQYTVIFNMLKNQSNELLTNQEYMALSLVSAELQKYIKYKHNFYIQRLEHLNKIFSFVQTEQENYKNMNNLKNCLKLEEIRDNLIEFDAPQFCYIACGSNDRITLPIQDKIINIFNQTTQLINQFTIALDATENSIISMVDFTDSVYFAAYPRLLLLMKYNPRTRPWYKNHLEGMKTQPERNYHFSPIYKNYAKNIYQMSITYSISGKALSNIGILTQNVELNDTNIVETPYNVIVTSENGEVVLQGIESIQNLIYIKDYILFINDTNQTGFNDSDWQQMKRVAQGKEIQNRCNEFNTYAFCLYNKYFKKYVIFNATLIKEGSFYMIIYSNITSQIILNKQLDIINDDIQSQLSQSQYTLLISGLTLLLLAVFIIHYIFLPLKDLMKTLYFYIKQRGNNINKEIFKLFNTKMKVKSNNTFSDLMQVFLKFEAKMNLSQQIKNKDCIFFEQIQYQKQAKNELINPLEVNLNSITNNPLTFSSIKNIFDLLKLKLFNL</sequence>
<proteinExistence type="predicted"/>
<evidence type="ECO:0000256" key="1">
    <source>
        <dbReference type="SAM" id="Phobius"/>
    </source>
</evidence>
<keyword evidence="1" id="KW-1133">Transmembrane helix</keyword>
<evidence type="ECO:0000313" key="3">
    <source>
        <dbReference type="Proteomes" id="UP000692954"/>
    </source>
</evidence>
<accession>A0A8S1MH40</accession>
<protein>
    <recommendedName>
        <fullName evidence="4">Transmembrane protein</fullName>
    </recommendedName>
</protein>
<dbReference type="AlphaFoldDB" id="A0A8S1MH40"/>
<evidence type="ECO:0008006" key="4">
    <source>
        <dbReference type="Google" id="ProtNLM"/>
    </source>
</evidence>
<dbReference type="Proteomes" id="UP000692954">
    <property type="component" value="Unassembled WGS sequence"/>
</dbReference>
<comment type="caution">
    <text evidence="2">The sequence shown here is derived from an EMBL/GenBank/DDBJ whole genome shotgun (WGS) entry which is preliminary data.</text>
</comment>
<keyword evidence="1" id="KW-0812">Transmembrane</keyword>
<keyword evidence="1" id="KW-0472">Membrane</keyword>
<organism evidence="2 3">
    <name type="scientific">Paramecium sonneborni</name>
    <dbReference type="NCBI Taxonomy" id="65129"/>
    <lineage>
        <taxon>Eukaryota</taxon>
        <taxon>Sar</taxon>
        <taxon>Alveolata</taxon>
        <taxon>Ciliophora</taxon>
        <taxon>Intramacronucleata</taxon>
        <taxon>Oligohymenophorea</taxon>
        <taxon>Peniculida</taxon>
        <taxon>Parameciidae</taxon>
        <taxon>Paramecium</taxon>
    </lineage>
</organism>
<keyword evidence="3" id="KW-1185">Reference proteome</keyword>
<evidence type="ECO:0000313" key="2">
    <source>
        <dbReference type="EMBL" id="CAD8077701.1"/>
    </source>
</evidence>
<dbReference type="OrthoDB" id="309397at2759"/>
<reference evidence="2" key="1">
    <citation type="submission" date="2021-01" db="EMBL/GenBank/DDBJ databases">
        <authorList>
            <consortium name="Genoscope - CEA"/>
            <person name="William W."/>
        </authorList>
    </citation>
    <scope>NUCLEOTIDE SEQUENCE</scope>
</reference>
<name>A0A8S1MH40_9CILI</name>